<proteinExistence type="predicted"/>
<dbReference type="PANTHER" id="PTHR21727:SF0">
    <property type="entry name" value="MRNA (2'-O-METHYLADENOSINE-N(6)-)-METHYLTRANSFERASE"/>
    <property type="match status" value="1"/>
</dbReference>
<evidence type="ECO:0000259" key="2">
    <source>
        <dbReference type="PROSITE" id="PS50020"/>
    </source>
</evidence>
<name>A0A6J2PG20_COTGO</name>
<keyword evidence="3" id="KW-1185">Reference proteome</keyword>
<dbReference type="SUPFAM" id="SSF51045">
    <property type="entry name" value="WW domain"/>
    <property type="match status" value="1"/>
</dbReference>
<feature type="region of interest" description="Disordered" evidence="1">
    <location>
        <begin position="1"/>
        <end position="41"/>
    </location>
</feature>
<evidence type="ECO:0000313" key="3">
    <source>
        <dbReference type="Proteomes" id="UP000504630"/>
    </source>
</evidence>
<dbReference type="CTD" id="63935"/>
<evidence type="ECO:0000313" key="4">
    <source>
        <dbReference type="RefSeq" id="XP_029284097.1"/>
    </source>
</evidence>
<dbReference type="AlphaFoldDB" id="A0A6J2PG20"/>
<evidence type="ECO:0000256" key="1">
    <source>
        <dbReference type="SAM" id="MobiDB-lite"/>
    </source>
</evidence>
<dbReference type="GO" id="GO:0005634">
    <property type="term" value="C:nucleus"/>
    <property type="evidence" value="ECO:0007669"/>
    <property type="project" value="TreeGrafter"/>
</dbReference>
<dbReference type="PANTHER" id="PTHR21727">
    <property type="entry name" value="PHOSPHORYLATED CTD INTERACTING FACTOR 1"/>
    <property type="match status" value="1"/>
</dbReference>
<dbReference type="FunFam" id="2.20.70.10:FF:000036">
    <property type="entry name" value="Phosphorylated CTD-interacting factor 1"/>
    <property type="match status" value="1"/>
</dbReference>
<dbReference type="GeneID" id="115006156"/>
<dbReference type="Gene3D" id="2.20.70.10">
    <property type="match status" value="1"/>
</dbReference>
<dbReference type="RefSeq" id="XP_029284097.1">
    <property type="nucleotide sequence ID" value="XM_029428237.1"/>
</dbReference>
<dbReference type="InterPro" id="IPR036020">
    <property type="entry name" value="WW_dom_sf"/>
</dbReference>
<dbReference type="GO" id="GO:0016422">
    <property type="term" value="F:mRNA (2'-O-methyladenosine-N6-)-methyltransferase activity"/>
    <property type="evidence" value="ECO:0007669"/>
    <property type="project" value="InterPro"/>
</dbReference>
<reference evidence="4" key="1">
    <citation type="submission" date="2025-08" db="UniProtKB">
        <authorList>
            <consortium name="RefSeq"/>
        </authorList>
    </citation>
    <scope>IDENTIFICATION</scope>
</reference>
<organism evidence="3 4">
    <name type="scientific">Cottoperca gobio</name>
    <name type="common">Frogmouth</name>
    <name type="synonym">Aphritis gobio</name>
    <dbReference type="NCBI Taxonomy" id="56716"/>
    <lineage>
        <taxon>Eukaryota</taxon>
        <taxon>Metazoa</taxon>
        <taxon>Chordata</taxon>
        <taxon>Craniata</taxon>
        <taxon>Vertebrata</taxon>
        <taxon>Euteleostomi</taxon>
        <taxon>Actinopterygii</taxon>
        <taxon>Neopterygii</taxon>
        <taxon>Teleostei</taxon>
        <taxon>Neoteleostei</taxon>
        <taxon>Acanthomorphata</taxon>
        <taxon>Eupercaria</taxon>
        <taxon>Perciformes</taxon>
        <taxon>Notothenioidei</taxon>
        <taxon>Bovichtidae</taxon>
        <taxon>Cottoperca</taxon>
    </lineage>
</organism>
<protein>
    <submittedName>
        <fullName evidence="4">mRNA (2'-O-methyladenosine-N(6)-)-methyltransferase isoform X3</fullName>
    </submittedName>
</protein>
<dbReference type="InterPro" id="IPR039881">
    <property type="entry name" value="PCIF1-like"/>
</dbReference>
<dbReference type="Pfam" id="PF00397">
    <property type="entry name" value="WW"/>
    <property type="match status" value="1"/>
</dbReference>
<sequence>MSNDSEGSVKGEAAMMPSPSGSASSQGPPLSPSKPPELPDELVQAGWSKCWSRRENRPYYFNRFTNQSLWEVPVLGQHDVIVEPTTPISPSTPGVKPWNSAPEDKQAQAATPTTPSPAPAPYRPAVIYWDLDSQTNAVIREHPPANHLPPHPEIELQRAQLVTKLRQHYHELCHQREGIDPPRESFNRWLLERKVIDKGQDALLPSDCDPVISPSMFREVMNDIPIRLSRIKYKEEARKLLFKYAEAAKKMIDSRNASPESRKVVKWNAEDTMSWLRRDHSASKEDYMVTYVNFLNTY</sequence>
<dbReference type="SMART" id="SM00456">
    <property type="entry name" value="WW"/>
    <property type="match status" value="1"/>
</dbReference>
<accession>A0A6J2PG20</accession>
<feature type="domain" description="WW" evidence="2">
    <location>
        <begin position="41"/>
        <end position="75"/>
    </location>
</feature>
<feature type="compositionally biased region" description="Low complexity" evidence="1">
    <location>
        <begin position="17"/>
        <end position="28"/>
    </location>
</feature>
<dbReference type="CDD" id="cd00201">
    <property type="entry name" value="WW"/>
    <property type="match status" value="1"/>
</dbReference>
<dbReference type="Proteomes" id="UP000504630">
    <property type="component" value="Unplaced"/>
</dbReference>
<feature type="region of interest" description="Disordered" evidence="1">
    <location>
        <begin position="83"/>
        <end position="121"/>
    </location>
</feature>
<dbReference type="PROSITE" id="PS50020">
    <property type="entry name" value="WW_DOMAIN_2"/>
    <property type="match status" value="1"/>
</dbReference>
<gene>
    <name evidence="4" type="primary">pcif1</name>
</gene>
<dbReference type="GO" id="GO:0099122">
    <property type="term" value="F:RNA polymerase II C-terminal domain binding"/>
    <property type="evidence" value="ECO:0007669"/>
    <property type="project" value="InterPro"/>
</dbReference>
<dbReference type="InterPro" id="IPR001202">
    <property type="entry name" value="WW_dom"/>
</dbReference>